<dbReference type="PANTHER" id="PTHR39196">
    <property type="entry name" value="PRIMOSOME, DNAD SUBUNIT"/>
    <property type="match status" value="1"/>
</dbReference>
<reference evidence="3 4" key="1">
    <citation type="journal article" date="2005" name="Science">
        <title>Extensive DNA inversions in the B. fragilis genome control variable gene expression.</title>
        <authorList>
            <person name="Cerdeno-Tarraga A.M."/>
            <person name="Patrick S."/>
            <person name="Crosmann L."/>
            <person name="Blakely G."/>
            <person name="Abratt V."/>
            <person name="Lennard N."/>
            <person name="Duerden B."/>
            <person name="Poxton I."/>
            <person name="Harris B."/>
            <person name="Quail M.A."/>
            <person name="Barron A."/>
            <person name="Clarck L."/>
            <person name="Corton C."/>
            <person name="Doggett J."/>
            <person name="Holden M.T.G."/>
            <person name="Larke N."/>
            <person name="Line A."/>
            <person name="Lord A."/>
            <person name="Norbertczak H."/>
            <person name="Ormond D."/>
            <person name="Price C."/>
            <person name="Rabbinowitsch E."/>
            <person name="Woodward J."/>
            <person name="Barrel B.G."/>
            <person name="Parkhill J."/>
        </authorList>
    </citation>
    <scope>NUCLEOTIDE SEQUENCE [LARGE SCALE GENOMIC DNA]</scope>
    <source>
        <strain evidence="4">ATCC 25285 / DSM 2151 / CCUG 4856 / JCM 11019 / LMG 10263 / NCTC 9343 / Onslow / VPI 2553 / EN-2</strain>
    </source>
</reference>
<evidence type="ECO:0000313" key="4">
    <source>
        <dbReference type="Proteomes" id="UP000006731"/>
    </source>
</evidence>
<feature type="compositionally biased region" description="Basic and acidic residues" evidence="1">
    <location>
        <begin position="226"/>
        <end position="236"/>
    </location>
</feature>
<evidence type="ECO:0000259" key="2">
    <source>
        <dbReference type="Pfam" id="PF14297"/>
    </source>
</evidence>
<proteinExistence type="predicted"/>
<dbReference type="AlphaFoldDB" id="Q5LF48"/>
<dbReference type="Pfam" id="PF14297">
    <property type="entry name" value="Lin1244_N"/>
    <property type="match status" value="1"/>
</dbReference>
<feature type="region of interest" description="Disordered" evidence="1">
    <location>
        <begin position="138"/>
        <end position="173"/>
    </location>
</feature>
<dbReference type="EMBL" id="CR626927">
    <property type="protein sequence ID" value="CAH07250.1"/>
    <property type="molecule type" value="Genomic_DNA"/>
</dbReference>
<protein>
    <recommendedName>
        <fullName evidence="2">Lin1244/Lin1753-like N-terminal domain-containing protein</fullName>
    </recommendedName>
</protein>
<dbReference type="KEGG" id="bfs:BF9343_1469"/>
<accession>Q5LF48</accession>
<name>Q5LF48_BACFN</name>
<sequence>MKVQTTNLKKTNMATIYDGINYFPVGVNFMEENAMEVIEAKYGIKGPAIVLKLLCKIYKEGYFIRWDEEQCLIFANKAGREVQVAEVQGIIEILFIKGIMDRNSYLENGILTSENIQKVWMEATKRRKRELSELPYLMVKTEKENDKPEKESGKPDNASTQQEIERPKPLKEGKVAVGTGDVAVSPGNVVHDVAVNAKNACNFGQSKVKKSRAKENKEFPPSAPPEGKEEERKEDSASLPIPGYAFNTMTHNYPGLTDTLQRLGINEVSEVNGILRLSDYGRKGTTVWRLIANTCWSDIGAKGRYLIAALNKAKRR</sequence>
<dbReference type="PANTHER" id="PTHR39196:SF1">
    <property type="entry name" value="PRIMOSOME, DNAD SUBUNIT"/>
    <property type="match status" value="1"/>
</dbReference>
<dbReference type="Proteomes" id="UP000006731">
    <property type="component" value="Chromosome"/>
</dbReference>
<feature type="domain" description="Lin1244/Lin1753-like N-terminal" evidence="2">
    <location>
        <begin position="22"/>
        <end position="116"/>
    </location>
</feature>
<dbReference type="HOGENOM" id="CLU_088498_0_0_10"/>
<dbReference type="InterPro" id="IPR025400">
    <property type="entry name" value="Lin1244/Lin1753-like_N"/>
</dbReference>
<keyword evidence="4" id="KW-1185">Reference proteome</keyword>
<organism evidence="3 4">
    <name type="scientific">Bacteroides fragilis (strain ATCC 25285 / DSM 2151 / CCUG 4856 / JCM 11019 / LMG 10263 / NCTC 9343 / Onslow / VPI 2553 / EN-2)</name>
    <dbReference type="NCBI Taxonomy" id="272559"/>
    <lineage>
        <taxon>Bacteria</taxon>
        <taxon>Pseudomonadati</taxon>
        <taxon>Bacteroidota</taxon>
        <taxon>Bacteroidia</taxon>
        <taxon>Bacteroidales</taxon>
        <taxon>Bacteroidaceae</taxon>
        <taxon>Bacteroides</taxon>
    </lineage>
</organism>
<feature type="region of interest" description="Disordered" evidence="1">
    <location>
        <begin position="206"/>
        <end position="240"/>
    </location>
</feature>
<evidence type="ECO:0000256" key="1">
    <source>
        <dbReference type="SAM" id="MobiDB-lite"/>
    </source>
</evidence>
<dbReference type="eggNOG" id="COG3935">
    <property type="taxonomic scope" value="Bacteria"/>
</dbReference>
<gene>
    <name evidence="3" type="ORF">BF9343_1469</name>
</gene>
<evidence type="ECO:0000313" key="3">
    <source>
        <dbReference type="EMBL" id="CAH07250.1"/>
    </source>
</evidence>
<dbReference type="PaxDb" id="272559-BF9343_1469"/>
<feature type="compositionally biased region" description="Basic and acidic residues" evidence="1">
    <location>
        <begin position="163"/>
        <end position="173"/>
    </location>
</feature>
<feature type="compositionally biased region" description="Basic and acidic residues" evidence="1">
    <location>
        <begin position="140"/>
        <end position="154"/>
    </location>
</feature>